<dbReference type="GO" id="GO:0043531">
    <property type="term" value="F:ADP binding"/>
    <property type="evidence" value="ECO:0007669"/>
    <property type="project" value="InterPro"/>
</dbReference>
<dbReference type="OrthoDB" id="1898799at2759"/>
<dbReference type="PRINTS" id="PR00364">
    <property type="entry name" value="DISEASERSIST"/>
</dbReference>
<dbReference type="Gene3D" id="3.80.10.10">
    <property type="entry name" value="Ribonuclease Inhibitor"/>
    <property type="match status" value="6"/>
</dbReference>
<dbReference type="GO" id="GO:0005524">
    <property type="term" value="F:ATP binding"/>
    <property type="evidence" value="ECO:0007669"/>
    <property type="project" value="UniProtKB-KW"/>
</dbReference>
<dbReference type="Gene3D" id="3.40.50.300">
    <property type="entry name" value="P-loop containing nucleotide triphosphate hydrolases"/>
    <property type="match status" value="1"/>
</dbReference>
<reference evidence="8" key="1">
    <citation type="submission" date="2023-05" db="EMBL/GenBank/DDBJ databases">
        <title>Genome and transcriptome analyses reveal genes involved in the formation of fine ridges on petal epidermal cells in Hibiscus trionum.</title>
        <authorList>
            <person name="Koshimizu S."/>
            <person name="Masuda S."/>
            <person name="Ishii T."/>
            <person name="Shirasu K."/>
            <person name="Hoshino A."/>
            <person name="Arita M."/>
        </authorList>
    </citation>
    <scope>NUCLEOTIDE SEQUENCE</scope>
    <source>
        <strain evidence="8">Hamamatsu line</strain>
    </source>
</reference>
<evidence type="ECO:0000313" key="8">
    <source>
        <dbReference type="EMBL" id="GMI65264.1"/>
    </source>
</evidence>
<name>A0A9W7GUF8_HIBTR</name>
<protein>
    <recommendedName>
        <fullName evidence="7">AAA+ ATPase domain-containing protein</fullName>
    </recommendedName>
</protein>
<dbReference type="InterPro" id="IPR055414">
    <property type="entry name" value="LRR_R13L4/SHOC2-like"/>
</dbReference>
<evidence type="ECO:0000256" key="1">
    <source>
        <dbReference type="ARBA" id="ARBA00008894"/>
    </source>
</evidence>
<dbReference type="SUPFAM" id="SSF52540">
    <property type="entry name" value="P-loop containing nucleoside triphosphate hydrolases"/>
    <property type="match status" value="1"/>
</dbReference>
<feature type="signal peptide" evidence="6">
    <location>
        <begin position="1"/>
        <end position="21"/>
    </location>
</feature>
<dbReference type="Proteomes" id="UP001165190">
    <property type="component" value="Unassembled WGS sequence"/>
</dbReference>
<dbReference type="InterPro" id="IPR057135">
    <property type="entry name" value="At4g27190-like_LRR"/>
</dbReference>
<evidence type="ECO:0000256" key="2">
    <source>
        <dbReference type="ARBA" id="ARBA00022737"/>
    </source>
</evidence>
<dbReference type="InterPro" id="IPR003593">
    <property type="entry name" value="AAA+_ATPase"/>
</dbReference>
<dbReference type="InterPro" id="IPR042197">
    <property type="entry name" value="Apaf_helical"/>
</dbReference>
<gene>
    <name evidence="8" type="ORF">HRI_000195700</name>
</gene>
<dbReference type="SUPFAM" id="SSF52047">
    <property type="entry name" value="RNI-like"/>
    <property type="match status" value="1"/>
</dbReference>
<keyword evidence="9" id="KW-1185">Reference proteome</keyword>
<comment type="similarity">
    <text evidence="1">Belongs to the disease resistance NB-LRR family.</text>
</comment>
<dbReference type="EMBL" id="BSYR01000003">
    <property type="protein sequence ID" value="GMI65264.1"/>
    <property type="molecule type" value="Genomic_DNA"/>
</dbReference>
<organism evidence="8 9">
    <name type="scientific">Hibiscus trionum</name>
    <name type="common">Flower of an hour</name>
    <dbReference type="NCBI Taxonomy" id="183268"/>
    <lineage>
        <taxon>Eukaryota</taxon>
        <taxon>Viridiplantae</taxon>
        <taxon>Streptophyta</taxon>
        <taxon>Embryophyta</taxon>
        <taxon>Tracheophyta</taxon>
        <taxon>Spermatophyta</taxon>
        <taxon>Magnoliopsida</taxon>
        <taxon>eudicotyledons</taxon>
        <taxon>Gunneridae</taxon>
        <taxon>Pentapetalae</taxon>
        <taxon>rosids</taxon>
        <taxon>malvids</taxon>
        <taxon>Malvales</taxon>
        <taxon>Malvaceae</taxon>
        <taxon>Malvoideae</taxon>
        <taxon>Hibiscus</taxon>
    </lineage>
</organism>
<dbReference type="SMART" id="SM00382">
    <property type="entry name" value="AAA"/>
    <property type="match status" value="1"/>
</dbReference>
<dbReference type="InterPro" id="IPR050905">
    <property type="entry name" value="Plant_NBS-LRR"/>
</dbReference>
<dbReference type="GO" id="GO:0006952">
    <property type="term" value="P:defense response"/>
    <property type="evidence" value="ECO:0007669"/>
    <property type="project" value="UniProtKB-KW"/>
</dbReference>
<feature type="domain" description="AAA+ ATPase" evidence="7">
    <location>
        <begin position="183"/>
        <end position="448"/>
    </location>
</feature>
<dbReference type="Pfam" id="PF23598">
    <property type="entry name" value="LRR_14"/>
    <property type="match status" value="1"/>
</dbReference>
<sequence length="1640" mass="187453">MSALVSTVISIVGSICGSVAGKATEYAVDPIAQQFSYLFKHKSKFQNLRCKVGDLKDAGERVKQSVREADRNGEVIFPDVERWLAAVNEKISDEAATQLQEDEEKAMKRCFAGFCPDFKSRYQLSKKAQKEADAIAQLLKEKDRFVRVSYRAIGIIRPVKEYEVFESRTGAFNGVMVALEDDSVNIIGVYGMGGVGKTTLVKEVARKAKQNQLFDEVVFVAVTQTPNLLSLQNEIAEKLGMKFEETSMDTRAARLRERLKKEKKVLIILDDIWVPLDLEALGVPAADEHRGCKTLMTSRRLDVLESMNSQQNLSIETLKEDEAWDLFKNMAGHIVERSDLQSIAVKVAKRCAGLPIAIATIAKALKHKQNSFEWRNALRQLSKPSERSFKGIPADAYSAIELSYKFLEVDELQPIFLLCSIMGHDAAIEDLLRYARGLGLILDVNRMEEARDKVLTLVSNLKASCLLLDGSHPTRFDMHDVVRDVALSIASRDHGWLAFGNEDVVAEWSDGDTVRNCKLMNLQNAEVSELLNREFEYPNLAFFSMSSSSLKIPNNFFEGMKKLKVLSFAEMHLSSLPSSISSLKNLSALHLIGCVLENIVILGELKNLEILDLRRSRIKMLPQEIGQLNRLKLLDLSDCYDLKVISPNVLSSLSRLEELYLYGSFEEWEVEGIDNPRSKASLVELQHLSRLTTLEVHINDKQAMPKDNLFFGKLERYKISIGCMWGSAMQTSRMLMLEKIKINLYHGIKLLLRKTENLWLEDVEDVREMLYDPINQGFPELKLLYVTGVADIKVAINSMMLVSCLESLSLRNFSHLEAICDDHLKGETFGRLRRLKVDKCEMLKNLFSFSIATRFCQLEEIHVSGCYNMSGLIVDKEENGVLEFRRLHSLTLQNLNRFNGLWYSESTFQFTRWLFDKKVSCPVLEKLHLDSVNGIEKIWHDDQLSPTMSFGVGTLTSLKIMQCHKLKYVFTRSMVKSFVQLKELFVEKCYGVKDIIQGILGEERIKSRIRLFPKLDRLLLRDLPKLKRFCSGINISIEFPSLKELKIETCPGLKTFFYDATNMSSGGINIVQLFNEKMILPVLEELEIQNVDNVERLWPHQLAQHSFSKLTYITLYGCPKLLNVFPWSMLARLERLKQLNIKNCKSVEEIVFESHEEDKGGSVMHSLSPQLIQSDAVTFEFPRLTFLSLSRLPNLKSIHHEMHAINWPSLKKISVDGCDKVKILFASQETNGITIQQPLFWVNQFTFPNLHRLDLDWKEIWHGQQLVSHYFPNLKVVKLWGYPDQVTVLPSYLFHFLSLSNVQTLEISYCHFKEMIPQTEEEVGVGGKERPARVVLSRITELHLLCLYQLMHLWKENEAFQNLKILEVCFCPKLKINLVPSSVSFRNLVTLHVWRCHRIIKLITHSTAKSLVQLKEMKIERCNNIEEIIQGVDGDDDEISFPQLNILKLTRLQKLESFCSAGIYTFGFPSLQSVVVEYCPEMKMFSQGHSDTPMLHKVLLDEEGNKERWEGSLNSTIQRLFQKKNATKESENSEDDGSDPFEFDILDLLQVLLEDDDGSSMSNTRLAGPSSEVRLRFQVKQSISWWSPPLQGCMELRSALILGPHGVMETSMEVFLQTEWSNKVCLVIEINLVITIRWTI</sequence>
<proteinExistence type="inferred from homology"/>
<dbReference type="Pfam" id="PF00931">
    <property type="entry name" value="NB-ARC"/>
    <property type="match status" value="1"/>
</dbReference>
<accession>A0A9W7GUF8</accession>
<dbReference type="InterPro" id="IPR002182">
    <property type="entry name" value="NB-ARC"/>
</dbReference>
<keyword evidence="2" id="KW-0677">Repeat</keyword>
<comment type="caution">
    <text evidence="8">The sequence shown here is derived from an EMBL/GenBank/DDBJ whole genome shotgun (WGS) entry which is preliminary data.</text>
</comment>
<evidence type="ECO:0000256" key="3">
    <source>
        <dbReference type="ARBA" id="ARBA00022741"/>
    </source>
</evidence>
<evidence type="ECO:0000256" key="5">
    <source>
        <dbReference type="ARBA" id="ARBA00022840"/>
    </source>
</evidence>
<keyword evidence="6" id="KW-0732">Signal</keyword>
<dbReference type="InterPro" id="IPR032675">
    <property type="entry name" value="LRR_dom_sf"/>
</dbReference>
<keyword evidence="3" id="KW-0547">Nucleotide-binding</keyword>
<keyword evidence="5" id="KW-0067">ATP-binding</keyword>
<evidence type="ECO:0000256" key="6">
    <source>
        <dbReference type="SAM" id="SignalP"/>
    </source>
</evidence>
<dbReference type="Gene3D" id="1.10.8.430">
    <property type="entry name" value="Helical domain of apoptotic protease-activating factors"/>
    <property type="match status" value="1"/>
</dbReference>
<dbReference type="InterPro" id="IPR027417">
    <property type="entry name" value="P-loop_NTPase"/>
</dbReference>
<dbReference type="PANTHER" id="PTHR33463">
    <property type="entry name" value="NB-ARC DOMAIN-CONTAINING PROTEIN-RELATED"/>
    <property type="match status" value="1"/>
</dbReference>
<evidence type="ECO:0000259" key="7">
    <source>
        <dbReference type="SMART" id="SM00382"/>
    </source>
</evidence>
<keyword evidence="4" id="KW-0611">Plant defense</keyword>
<dbReference type="FunFam" id="3.40.50.300:FF:001091">
    <property type="entry name" value="Probable disease resistance protein At1g61300"/>
    <property type="match status" value="1"/>
</dbReference>
<feature type="chain" id="PRO_5040972549" description="AAA+ ATPase domain-containing protein" evidence="6">
    <location>
        <begin position="22"/>
        <end position="1640"/>
    </location>
</feature>
<evidence type="ECO:0000313" key="9">
    <source>
        <dbReference type="Proteomes" id="UP001165190"/>
    </source>
</evidence>
<dbReference type="Pfam" id="PF23247">
    <property type="entry name" value="LRR_RPS2"/>
    <property type="match status" value="4"/>
</dbReference>
<evidence type="ECO:0000256" key="4">
    <source>
        <dbReference type="ARBA" id="ARBA00022821"/>
    </source>
</evidence>
<dbReference type="SUPFAM" id="SSF52058">
    <property type="entry name" value="L domain-like"/>
    <property type="match status" value="2"/>
</dbReference>
<dbReference type="PANTHER" id="PTHR33463:SF149">
    <property type="entry name" value="NB-ARC DOMAIN-CONTAINING PROTEIN"/>
    <property type="match status" value="1"/>
</dbReference>